<sequence length="113" mass="13115">MRTTAQFFKALSEEPRLRILALLLDGELCVCDLMAVLQLPQSTISRHLAYLRNTGWVKGRRGGVWMYYRLAEMETPLAKELVELLSKRLPELPDTQQDYNTLEAFRRTKKKCA</sequence>
<name>A0A9X4MGQ2_9BACT</name>
<dbReference type="PRINTS" id="PR00778">
    <property type="entry name" value="HTHARSR"/>
</dbReference>
<gene>
    <name evidence="5" type="ORF">OLX77_03365</name>
</gene>
<dbReference type="SMART" id="SM00418">
    <property type="entry name" value="HTH_ARSR"/>
    <property type="match status" value="1"/>
</dbReference>
<dbReference type="RefSeq" id="WP_307632173.1">
    <property type="nucleotide sequence ID" value="NZ_JAPHEH010000001.1"/>
</dbReference>
<dbReference type="PROSITE" id="PS50987">
    <property type="entry name" value="HTH_ARSR_2"/>
    <property type="match status" value="1"/>
</dbReference>
<dbReference type="Pfam" id="PF01022">
    <property type="entry name" value="HTH_5"/>
    <property type="match status" value="1"/>
</dbReference>
<dbReference type="InterPro" id="IPR036388">
    <property type="entry name" value="WH-like_DNA-bd_sf"/>
</dbReference>
<accession>A0A9X4MGQ2</accession>
<dbReference type="InterPro" id="IPR051081">
    <property type="entry name" value="HTH_MetalResp_TranReg"/>
</dbReference>
<dbReference type="Proteomes" id="UP001154240">
    <property type="component" value="Unassembled WGS sequence"/>
</dbReference>
<comment type="caution">
    <text evidence="5">The sequence shown here is derived from an EMBL/GenBank/DDBJ whole genome shotgun (WGS) entry which is preliminary data.</text>
</comment>
<dbReference type="InterPro" id="IPR011991">
    <property type="entry name" value="ArsR-like_HTH"/>
</dbReference>
<proteinExistence type="predicted"/>
<reference evidence="5" key="2">
    <citation type="submission" date="2022-10" db="EMBL/GenBank/DDBJ databases">
        <authorList>
            <person name="Aronson H.S."/>
        </authorList>
    </citation>
    <scope>NUCLEOTIDE SEQUENCE</scope>
    <source>
        <strain evidence="5">RS19-109</strain>
    </source>
</reference>
<dbReference type="PANTHER" id="PTHR33154:SF18">
    <property type="entry name" value="ARSENICAL RESISTANCE OPERON REPRESSOR"/>
    <property type="match status" value="1"/>
</dbReference>
<dbReference type="GO" id="GO:0003677">
    <property type="term" value="F:DNA binding"/>
    <property type="evidence" value="ECO:0007669"/>
    <property type="project" value="UniProtKB-KW"/>
</dbReference>
<dbReference type="Gene3D" id="1.10.10.10">
    <property type="entry name" value="Winged helix-like DNA-binding domain superfamily/Winged helix DNA-binding domain"/>
    <property type="match status" value="1"/>
</dbReference>
<dbReference type="CDD" id="cd00090">
    <property type="entry name" value="HTH_ARSR"/>
    <property type="match status" value="1"/>
</dbReference>
<organism evidence="5 6">
    <name type="scientific">Thiovibrio frasassiensis</name>
    <dbReference type="NCBI Taxonomy" id="2984131"/>
    <lineage>
        <taxon>Bacteria</taxon>
        <taxon>Pseudomonadati</taxon>
        <taxon>Thermodesulfobacteriota</taxon>
        <taxon>Desulfobulbia</taxon>
        <taxon>Desulfobulbales</taxon>
        <taxon>Thiovibrionaceae</taxon>
        <taxon>Thiovibrio</taxon>
    </lineage>
</organism>
<evidence type="ECO:0000259" key="4">
    <source>
        <dbReference type="PROSITE" id="PS50987"/>
    </source>
</evidence>
<dbReference type="InterPro" id="IPR001845">
    <property type="entry name" value="HTH_ArsR_DNA-bd_dom"/>
</dbReference>
<dbReference type="GO" id="GO:0003700">
    <property type="term" value="F:DNA-binding transcription factor activity"/>
    <property type="evidence" value="ECO:0007669"/>
    <property type="project" value="InterPro"/>
</dbReference>
<evidence type="ECO:0000313" key="5">
    <source>
        <dbReference type="EMBL" id="MDG4475198.1"/>
    </source>
</evidence>
<dbReference type="SUPFAM" id="SSF46785">
    <property type="entry name" value="Winged helix' DNA-binding domain"/>
    <property type="match status" value="1"/>
</dbReference>
<evidence type="ECO:0000256" key="3">
    <source>
        <dbReference type="ARBA" id="ARBA00023163"/>
    </source>
</evidence>
<feature type="domain" description="HTH arsR-type" evidence="4">
    <location>
        <begin position="1"/>
        <end position="96"/>
    </location>
</feature>
<dbReference type="AlphaFoldDB" id="A0A9X4MGQ2"/>
<evidence type="ECO:0000313" key="6">
    <source>
        <dbReference type="Proteomes" id="UP001154240"/>
    </source>
</evidence>
<dbReference type="EMBL" id="JAPHEH010000001">
    <property type="protein sequence ID" value="MDG4475198.1"/>
    <property type="molecule type" value="Genomic_DNA"/>
</dbReference>
<evidence type="ECO:0000256" key="1">
    <source>
        <dbReference type="ARBA" id="ARBA00023015"/>
    </source>
</evidence>
<keyword evidence="6" id="KW-1185">Reference proteome</keyword>
<dbReference type="PANTHER" id="PTHR33154">
    <property type="entry name" value="TRANSCRIPTIONAL REGULATOR, ARSR FAMILY"/>
    <property type="match status" value="1"/>
</dbReference>
<evidence type="ECO:0000256" key="2">
    <source>
        <dbReference type="ARBA" id="ARBA00023125"/>
    </source>
</evidence>
<reference evidence="5" key="1">
    <citation type="journal article" date="2022" name="bioRxiv">
        <title>Thiovibrio frasassiensisgen. nov., sp. nov., an autotrophic, elemental sulfur disproportionating bacterium isolated from sulfidic karst sediment, and proposal of Thiovibrionaceae fam. nov.</title>
        <authorList>
            <person name="Aronson H."/>
            <person name="Thomas C."/>
            <person name="Bhattacharyya M."/>
            <person name="Eckstein S."/>
            <person name="Jensen S."/>
            <person name="Barco R."/>
            <person name="Macalady J."/>
            <person name="Amend J."/>
        </authorList>
    </citation>
    <scope>NUCLEOTIDE SEQUENCE</scope>
    <source>
        <strain evidence="5">RS19-109</strain>
    </source>
</reference>
<keyword evidence="1" id="KW-0805">Transcription regulation</keyword>
<dbReference type="InterPro" id="IPR036390">
    <property type="entry name" value="WH_DNA-bd_sf"/>
</dbReference>
<keyword evidence="3" id="KW-0804">Transcription</keyword>
<protein>
    <submittedName>
        <fullName evidence="5">Metalloregulator ArsR/SmtB family transcription factor</fullName>
    </submittedName>
</protein>
<keyword evidence="2" id="KW-0238">DNA-binding</keyword>
<dbReference type="NCBIfam" id="NF033788">
    <property type="entry name" value="HTH_metalloreg"/>
    <property type="match status" value="1"/>
</dbReference>